<dbReference type="InterPro" id="IPR007011">
    <property type="entry name" value="LEA_SMP_dom"/>
</dbReference>
<evidence type="ECO:0000313" key="6">
    <source>
        <dbReference type="Proteomes" id="UP001152523"/>
    </source>
</evidence>
<evidence type="ECO:0000256" key="3">
    <source>
        <dbReference type="SAM" id="MobiDB-lite"/>
    </source>
</evidence>
<dbReference type="Proteomes" id="UP001152523">
    <property type="component" value="Unassembled WGS sequence"/>
</dbReference>
<organism evidence="5 6">
    <name type="scientific">Cuscuta epithymum</name>
    <dbReference type="NCBI Taxonomy" id="186058"/>
    <lineage>
        <taxon>Eukaryota</taxon>
        <taxon>Viridiplantae</taxon>
        <taxon>Streptophyta</taxon>
        <taxon>Embryophyta</taxon>
        <taxon>Tracheophyta</taxon>
        <taxon>Spermatophyta</taxon>
        <taxon>Magnoliopsida</taxon>
        <taxon>eudicotyledons</taxon>
        <taxon>Gunneridae</taxon>
        <taxon>Pentapetalae</taxon>
        <taxon>asterids</taxon>
        <taxon>lamiids</taxon>
        <taxon>Solanales</taxon>
        <taxon>Convolvulaceae</taxon>
        <taxon>Cuscuteae</taxon>
        <taxon>Cuscuta</taxon>
        <taxon>Cuscuta subgen. Cuscuta</taxon>
    </lineage>
</organism>
<dbReference type="PANTHER" id="PTHR31174:SF31">
    <property type="entry name" value="LATE EMBRYOGENESIS ABUNDANT PROTEIN 3"/>
    <property type="match status" value="1"/>
</dbReference>
<dbReference type="PANTHER" id="PTHR31174">
    <property type="entry name" value="SEED MATURATION FAMILY PROTEIN"/>
    <property type="match status" value="1"/>
</dbReference>
<comment type="similarity">
    <text evidence="1">Belongs to the LEA type SMP family.</text>
</comment>
<evidence type="ECO:0000256" key="1">
    <source>
        <dbReference type="ARBA" id="ARBA00010733"/>
    </source>
</evidence>
<evidence type="ECO:0000313" key="5">
    <source>
        <dbReference type="EMBL" id="CAH9051555.1"/>
    </source>
</evidence>
<feature type="domain" description="SMP" evidence="4">
    <location>
        <begin position="17"/>
        <end position="71"/>
    </location>
</feature>
<dbReference type="Pfam" id="PF04927">
    <property type="entry name" value="SMP"/>
    <property type="match status" value="3"/>
</dbReference>
<sequence>MSQQQPRRPENALQEPIKYQDVFSVSDELASKPITLQDAAAMQSAETTTLGQCQKGGPAAVMQSAADRNVRYAGIKPDDVTDVVRDRGVSVSQTDIAGNRVVTEAVGADIVGRYVRPLENAKDEKERSPGGPQHGIVSDGITIGEALEASAISAGDKPVDESDAAAIQAAEVRATGLGAVLPGGVGAEAQRAATLNARTTRDEFKTKLGDVLTDASTKLLDDKSVTAEDAAAVVGAEARNKEGFTHPGGVAATMAAAAGLNQDTSFNASYTV</sequence>
<gene>
    <name evidence="5" type="ORF">CEPIT_LOCUS241</name>
</gene>
<proteinExistence type="inferred from homology"/>
<feature type="compositionally biased region" description="Basic and acidic residues" evidence="3">
    <location>
        <begin position="119"/>
        <end position="128"/>
    </location>
</feature>
<evidence type="ECO:0000259" key="4">
    <source>
        <dbReference type="Pfam" id="PF04927"/>
    </source>
</evidence>
<feature type="domain" description="SMP" evidence="4">
    <location>
        <begin position="141"/>
        <end position="198"/>
    </location>
</feature>
<protein>
    <recommendedName>
        <fullName evidence="4">SMP domain-containing protein</fullName>
    </recommendedName>
</protein>
<keyword evidence="2" id="KW-0677">Repeat</keyword>
<feature type="domain" description="SMP" evidence="4">
    <location>
        <begin position="206"/>
        <end position="263"/>
    </location>
</feature>
<dbReference type="AlphaFoldDB" id="A0AAV0BV52"/>
<keyword evidence="6" id="KW-1185">Reference proteome</keyword>
<dbReference type="EMBL" id="CAMAPF010000003">
    <property type="protein sequence ID" value="CAH9051555.1"/>
    <property type="molecule type" value="Genomic_DNA"/>
</dbReference>
<evidence type="ECO:0000256" key="2">
    <source>
        <dbReference type="ARBA" id="ARBA00022737"/>
    </source>
</evidence>
<accession>A0AAV0BV52</accession>
<comment type="caution">
    <text evidence="5">The sequence shown here is derived from an EMBL/GenBank/DDBJ whole genome shotgun (WGS) entry which is preliminary data.</text>
</comment>
<feature type="region of interest" description="Disordered" evidence="3">
    <location>
        <begin position="119"/>
        <end position="138"/>
    </location>
</feature>
<name>A0AAV0BV52_9ASTE</name>
<reference evidence="5" key="1">
    <citation type="submission" date="2022-07" db="EMBL/GenBank/DDBJ databases">
        <authorList>
            <person name="Macas J."/>
            <person name="Novak P."/>
            <person name="Neumann P."/>
        </authorList>
    </citation>
    <scope>NUCLEOTIDE SEQUENCE</scope>
</reference>
<dbReference type="InterPro" id="IPR042971">
    <property type="entry name" value="LEA_SMP"/>
</dbReference>